<dbReference type="InterPro" id="IPR012340">
    <property type="entry name" value="NA-bd_OB-fold"/>
</dbReference>
<name>A0A6C0FBM9_9ZZZZ</name>
<dbReference type="InterPro" id="IPR002059">
    <property type="entry name" value="CSP_DNA-bd"/>
</dbReference>
<dbReference type="PANTHER" id="PTHR46565">
    <property type="entry name" value="COLD SHOCK DOMAIN PROTEIN 2"/>
    <property type="match status" value="1"/>
</dbReference>
<evidence type="ECO:0000256" key="1">
    <source>
        <dbReference type="SAM" id="MobiDB-lite"/>
    </source>
</evidence>
<dbReference type="PANTHER" id="PTHR46565:SF20">
    <property type="entry name" value="COLD SHOCK DOMAIN-CONTAINING PROTEIN 4"/>
    <property type="match status" value="1"/>
</dbReference>
<dbReference type="SUPFAM" id="SSF50249">
    <property type="entry name" value="Nucleic acid-binding proteins"/>
    <property type="match status" value="1"/>
</dbReference>
<feature type="compositionally biased region" description="Acidic residues" evidence="1">
    <location>
        <begin position="107"/>
        <end position="130"/>
    </location>
</feature>
<evidence type="ECO:0000313" key="3">
    <source>
        <dbReference type="EMBL" id="QHT39266.1"/>
    </source>
</evidence>
<organism evidence="3">
    <name type="scientific">viral metagenome</name>
    <dbReference type="NCBI Taxonomy" id="1070528"/>
    <lineage>
        <taxon>unclassified sequences</taxon>
        <taxon>metagenomes</taxon>
        <taxon>organismal metagenomes</taxon>
    </lineage>
</organism>
<proteinExistence type="predicted"/>
<protein>
    <recommendedName>
        <fullName evidence="2">CSD domain-containing protein</fullName>
    </recommendedName>
</protein>
<dbReference type="SMART" id="SM00357">
    <property type="entry name" value="CSP"/>
    <property type="match status" value="1"/>
</dbReference>
<dbReference type="InterPro" id="IPR011129">
    <property type="entry name" value="CSD"/>
</dbReference>
<feature type="region of interest" description="Disordered" evidence="1">
    <location>
        <begin position="98"/>
        <end position="130"/>
    </location>
</feature>
<sequence length="130" mass="14766">MALTGTVSRWFNRKGYGFINVMNSDSEHVGQDVFVHLSGINVKNDGYKCLYPGEYVSFDLDQNEQGQLVCANVTGVMGGPLLVEHEMFRFKYFQKNRGNRDDRVESGEGEESTQTEPEPEPEQQEPEPEQ</sequence>
<evidence type="ECO:0000259" key="2">
    <source>
        <dbReference type="PROSITE" id="PS51857"/>
    </source>
</evidence>
<feature type="domain" description="CSD" evidence="2">
    <location>
        <begin position="2"/>
        <end position="75"/>
    </location>
</feature>
<dbReference type="GO" id="GO:0003676">
    <property type="term" value="F:nucleic acid binding"/>
    <property type="evidence" value="ECO:0007669"/>
    <property type="project" value="InterPro"/>
</dbReference>
<dbReference type="EMBL" id="MN738840">
    <property type="protein sequence ID" value="QHT39266.1"/>
    <property type="molecule type" value="Genomic_DNA"/>
</dbReference>
<dbReference type="PROSITE" id="PS51857">
    <property type="entry name" value="CSD_2"/>
    <property type="match status" value="1"/>
</dbReference>
<dbReference type="AlphaFoldDB" id="A0A6C0FBM9"/>
<dbReference type="Gene3D" id="2.40.50.140">
    <property type="entry name" value="Nucleic acid-binding proteins"/>
    <property type="match status" value="1"/>
</dbReference>
<dbReference type="Pfam" id="PF00313">
    <property type="entry name" value="CSD"/>
    <property type="match status" value="1"/>
</dbReference>
<accession>A0A6C0FBM9</accession>
<reference evidence="3" key="1">
    <citation type="journal article" date="2020" name="Nature">
        <title>Giant virus diversity and host interactions through global metagenomics.</title>
        <authorList>
            <person name="Schulz F."/>
            <person name="Roux S."/>
            <person name="Paez-Espino D."/>
            <person name="Jungbluth S."/>
            <person name="Walsh D.A."/>
            <person name="Denef V.J."/>
            <person name="McMahon K.D."/>
            <person name="Konstantinidis K.T."/>
            <person name="Eloe-Fadrosh E.A."/>
            <person name="Kyrpides N.C."/>
            <person name="Woyke T."/>
        </authorList>
    </citation>
    <scope>NUCLEOTIDE SEQUENCE</scope>
    <source>
        <strain evidence="3">GVMAG-S-ERX556126-94</strain>
    </source>
</reference>